<keyword evidence="1" id="KW-1133">Transmembrane helix</keyword>
<dbReference type="InterPro" id="IPR003961">
    <property type="entry name" value="FN3_dom"/>
</dbReference>
<sequence>MSCEKELAPNKPPQPPFDCSLHNETNSLEVNCIPGEDGGSPQYFLLEVRGIPRNTAVVQANPSTLHAPQSDQGMVGEVPAIYQERNPRPNFQLHGLEPGFDYTLYVYAVNGRGRSEPALLEHVRVAGVIGGKIERNGLFLEDLKKALPKASSENMIIAIALTGTGAAALILIGIGVIIGLAICRRRTASPVKDGPDDFTTPTYVSAQRIEPRIRYSGDGRRSQRASLYVEENRNVKNKLGAIANTLNSSVTTSNAKASLRSLTSAEKTNRVINFASEGERASKSETSRQWKLGWLLKRQAAVSSRRTGRAKCKQMRRAFASIMKMQADQQPLNAVAYYREA</sequence>
<organism evidence="3 4">
    <name type="scientific">Melipona quadrifasciata</name>
    <dbReference type="NCBI Taxonomy" id="166423"/>
    <lineage>
        <taxon>Eukaryota</taxon>
        <taxon>Metazoa</taxon>
        <taxon>Ecdysozoa</taxon>
        <taxon>Arthropoda</taxon>
        <taxon>Hexapoda</taxon>
        <taxon>Insecta</taxon>
        <taxon>Pterygota</taxon>
        <taxon>Neoptera</taxon>
        <taxon>Endopterygota</taxon>
        <taxon>Hymenoptera</taxon>
        <taxon>Apocrita</taxon>
        <taxon>Aculeata</taxon>
        <taxon>Apoidea</taxon>
        <taxon>Anthophila</taxon>
        <taxon>Apidae</taxon>
        <taxon>Melipona</taxon>
    </lineage>
</organism>
<dbReference type="CDD" id="cd00063">
    <property type="entry name" value="FN3"/>
    <property type="match status" value="1"/>
</dbReference>
<dbReference type="PANTHER" id="PTHR23278">
    <property type="entry name" value="SIDESTEP PROTEIN"/>
    <property type="match status" value="1"/>
</dbReference>
<dbReference type="PANTHER" id="PTHR23278:SF19">
    <property type="entry name" value="OBSCURIN"/>
    <property type="match status" value="1"/>
</dbReference>
<reference evidence="3 4" key="1">
    <citation type="submission" date="2015-07" db="EMBL/GenBank/DDBJ databases">
        <title>The genome of Melipona quadrifasciata.</title>
        <authorList>
            <person name="Pan H."/>
            <person name="Kapheim K."/>
        </authorList>
    </citation>
    <scope>NUCLEOTIDE SEQUENCE [LARGE SCALE GENOMIC DNA]</scope>
    <source>
        <strain evidence="3">0111107301</strain>
        <tissue evidence="3">Whole body</tissue>
    </source>
</reference>
<proteinExistence type="predicted"/>
<gene>
    <name evidence="3" type="ORF">WN51_08651</name>
</gene>
<accession>A0A0N0BJB5</accession>
<dbReference type="STRING" id="166423.A0A0N0BJB5"/>
<keyword evidence="1" id="KW-0472">Membrane</keyword>
<dbReference type="Proteomes" id="UP000053105">
    <property type="component" value="Unassembled WGS sequence"/>
</dbReference>
<feature type="transmembrane region" description="Helical" evidence="1">
    <location>
        <begin position="155"/>
        <end position="182"/>
    </location>
</feature>
<dbReference type="PROSITE" id="PS50853">
    <property type="entry name" value="FN3"/>
    <property type="match status" value="1"/>
</dbReference>
<dbReference type="EMBL" id="KQ435719">
    <property type="protein sequence ID" value="KOX78892.1"/>
    <property type="molecule type" value="Genomic_DNA"/>
</dbReference>
<dbReference type="InterPro" id="IPR036116">
    <property type="entry name" value="FN3_sf"/>
</dbReference>
<feature type="domain" description="Fibronectin type-III" evidence="2">
    <location>
        <begin position="12"/>
        <end position="128"/>
    </location>
</feature>
<evidence type="ECO:0000313" key="3">
    <source>
        <dbReference type="EMBL" id="KOX78892.1"/>
    </source>
</evidence>
<protein>
    <recommendedName>
        <fullName evidence="2">Fibronectin type-III domain-containing protein</fullName>
    </recommendedName>
</protein>
<evidence type="ECO:0000259" key="2">
    <source>
        <dbReference type="PROSITE" id="PS50853"/>
    </source>
</evidence>
<evidence type="ECO:0000313" key="4">
    <source>
        <dbReference type="Proteomes" id="UP000053105"/>
    </source>
</evidence>
<dbReference type="AlphaFoldDB" id="A0A0N0BJB5"/>
<name>A0A0N0BJB5_9HYME</name>
<dbReference type="OrthoDB" id="6250964at2759"/>
<evidence type="ECO:0000256" key="1">
    <source>
        <dbReference type="SAM" id="Phobius"/>
    </source>
</evidence>
<dbReference type="Gene3D" id="2.60.40.10">
    <property type="entry name" value="Immunoglobulins"/>
    <property type="match status" value="1"/>
</dbReference>
<keyword evidence="1" id="KW-0812">Transmembrane</keyword>
<dbReference type="SMART" id="SM00060">
    <property type="entry name" value="FN3"/>
    <property type="match status" value="1"/>
</dbReference>
<dbReference type="SUPFAM" id="SSF49265">
    <property type="entry name" value="Fibronectin type III"/>
    <property type="match status" value="1"/>
</dbReference>
<keyword evidence="4" id="KW-1185">Reference proteome</keyword>
<dbReference type="InterPro" id="IPR013783">
    <property type="entry name" value="Ig-like_fold"/>
</dbReference>